<reference evidence="1" key="1">
    <citation type="journal article" date="2015" name="Environ. Microbiol.">
        <title>Pressure adaptation is linked to thermal adaptation in salt-saturated marine habitats.</title>
        <authorList>
            <consortium name="The MAMBA Consortium"/>
            <person name="Alcaide M."/>
            <person name="Stogios P.J."/>
            <person name="Lafraya A."/>
            <person name="Tchigvintsev A."/>
            <person name="Flick R."/>
            <person name="Bargiela R."/>
            <person name="Chernikova T.N."/>
            <person name="Reva O.N."/>
            <person name="Hai T."/>
            <person name="Leggewie C.C."/>
            <person name="Katzke N."/>
            <person name="La Cono V."/>
            <person name="Matesanz R."/>
            <person name="Jebbar M."/>
            <person name="Jaeger K.E."/>
            <person name="Yakimov M.M."/>
            <person name="Yakunin A.F."/>
            <person name="Golyshin P.N."/>
            <person name="Golyshina O.V."/>
            <person name="Savchenko A."/>
            <person name="Ferrer M."/>
        </authorList>
    </citation>
    <scope>NUCLEOTIDE SEQUENCE</scope>
</reference>
<sequence length="178" mass="20141">MMYHMAMNKVGVSIAGMQRLLDIPHYRTAWLMAHKIRKAMSDRDARYSLAGLVEMDDAFFGPKGTKRGRGSERKSTVLCAVSLYRDRRGEERPGFAHMQVVDNASADTIEGFWKGLDTELRPKKSRSFWKRFVPMDGGPTAEQQRGRICLITKLSFGIQKLQEGFSRGFIGPSPMPKP</sequence>
<name>A0A0B5KHB3_9BACT</name>
<dbReference type="NCBIfam" id="NF033547">
    <property type="entry name" value="transpos_IS1595"/>
    <property type="match status" value="1"/>
</dbReference>
<evidence type="ECO:0008006" key="2">
    <source>
        <dbReference type="Google" id="ProtNLM"/>
    </source>
</evidence>
<dbReference type="EMBL" id="KF831421">
    <property type="protein sequence ID" value="AJG38152.1"/>
    <property type="molecule type" value="Genomic_DNA"/>
</dbReference>
<accession>A0A0B5KHB3</accession>
<proteinExistence type="predicted"/>
<organism evidence="1">
    <name type="scientific">bacterium enrichment culture clone fosmid MGS-K1</name>
    <dbReference type="NCBI Taxonomy" id="1549356"/>
    <lineage>
        <taxon>Bacteria</taxon>
        <taxon>environmental samples</taxon>
    </lineage>
</organism>
<evidence type="ECO:0000313" key="1">
    <source>
        <dbReference type="EMBL" id="AJG38152.1"/>
    </source>
</evidence>
<dbReference type="AlphaFoldDB" id="A0A0B5KHB3"/>
<protein>
    <recommendedName>
        <fullName evidence="2">Transposase</fullName>
    </recommendedName>
</protein>